<gene>
    <name evidence="8" type="ORF">M569_08683</name>
</gene>
<keyword evidence="9" id="KW-1185">Reference proteome</keyword>
<keyword evidence="6 7" id="KW-0539">Nucleus</keyword>
<evidence type="ECO:0000256" key="7">
    <source>
        <dbReference type="RuleBase" id="RU365072"/>
    </source>
</evidence>
<reference evidence="8 9" key="1">
    <citation type="journal article" date="2013" name="BMC Genomics">
        <title>The miniature genome of a carnivorous plant Genlisea aurea contains a low number of genes and short non-coding sequences.</title>
        <authorList>
            <person name="Leushkin E.V."/>
            <person name="Sutormin R.A."/>
            <person name="Nabieva E.R."/>
            <person name="Penin A.A."/>
            <person name="Kondrashov A.S."/>
            <person name="Logacheva M.D."/>
        </authorList>
    </citation>
    <scope>NUCLEOTIDE SEQUENCE [LARGE SCALE GENOMIC DNA]</scope>
</reference>
<dbReference type="OrthoDB" id="3098at2759"/>
<keyword evidence="1 7" id="KW-0813">Transport</keyword>
<comment type="similarity">
    <text evidence="7">Belongs to the nucleoporin Nup84/Nup107 family.</text>
</comment>
<protein>
    <recommendedName>
        <fullName evidence="7">Nuclear pore complex protein</fullName>
    </recommendedName>
</protein>
<evidence type="ECO:0000313" key="8">
    <source>
        <dbReference type="EMBL" id="EPS66094.1"/>
    </source>
</evidence>
<comment type="subcellular location">
    <subcellularLocation>
        <location evidence="7">Nucleus</location>
        <location evidence="7">Nuclear pore complex</location>
    </subcellularLocation>
    <subcellularLocation>
        <location evidence="7">Nucleus membrane</location>
    </subcellularLocation>
</comment>
<comment type="function">
    <text evidence="7">Functions as a component of the nuclear pore complex (NPC).</text>
</comment>
<keyword evidence="4 7" id="KW-0811">Translocation</keyword>
<comment type="caution">
    <text evidence="8">The sequence shown here is derived from an EMBL/GenBank/DDBJ whole genome shotgun (WGS) entry which is preliminary data.</text>
</comment>
<evidence type="ECO:0000256" key="1">
    <source>
        <dbReference type="ARBA" id="ARBA00022448"/>
    </source>
</evidence>
<accession>S8CGK6</accession>
<evidence type="ECO:0000256" key="5">
    <source>
        <dbReference type="ARBA" id="ARBA00023132"/>
    </source>
</evidence>
<evidence type="ECO:0000256" key="6">
    <source>
        <dbReference type="ARBA" id="ARBA00023242"/>
    </source>
</evidence>
<dbReference type="Pfam" id="PF04121">
    <property type="entry name" value="Nup84_Nup100"/>
    <property type="match status" value="1"/>
</dbReference>
<dbReference type="EMBL" id="AUSU01003873">
    <property type="protein sequence ID" value="EPS66094.1"/>
    <property type="molecule type" value="Genomic_DNA"/>
</dbReference>
<feature type="non-terminal residue" evidence="8">
    <location>
        <position position="659"/>
    </location>
</feature>
<dbReference type="GO" id="GO:0006606">
    <property type="term" value="P:protein import into nucleus"/>
    <property type="evidence" value="ECO:0007669"/>
    <property type="project" value="TreeGrafter"/>
</dbReference>
<name>S8CGK6_9LAMI</name>
<dbReference type="PANTHER" id="PTHR13003:SF2">
    <property type="entry name" value="NUCLEAR PORE COMPLEX PROTEIN NUP107"/>
    <property type="match status" value="1"/>
</dbReference>
<dbReference type="GO" id="GO:0031080">
    <property type="term" value="C:nuclear pore outer ring"/>
    <property type="evidence" value="ECO:0007669"/>
    <property type="project" value="TreeGrafter"/>
</dbReference>
<evidence type="ECO:0000256" key="2">
    <source>
        <dbReference type="ARBA" id="ARBA00022816"/>
    </source>
</evidence>
<dbReference type="AlphaFoldDB" id="S8CGK6"/>
<keyword evidence="3" id="KW-0653">Protein transport</keyword>
<keyword evidence="7" id="KW-0472">Membrane</keyword>
<dbReference type="GO" id="GO:0000973">
    <property type="term" value="P:post-transcriptional tethering of RNA polymerase II gene DNA at nuclear periphery"/>
    <property type="evidence" value="ECO:0007669"/>
    <property type="project" value="TreeGrafter"/>
</dbReference>
<dbReference type="PANTHER" id="PTHR13003">
    <property type="entry name" value="NUP107-RELATED"/>
    <property type="match status" value="1"/>
</dbReference>
<keyword evidence="2" id="KW-0509">mRNA transport</keyword>
<keyword evidence="5 7" id="KW-0906">Nuclear pore complex</keyword>
<feature type="non-terminal residue" evidence="8">
    <location>
        <position position="1"/>
    </location>
</feature>
<dbReference type="GO" id="GO:0031965">
    <property type="term" value="C:nuclear membrane"/>
    <property type="evidence" value="ECO:0007669"/>
    <property type="project" value="UniProtKB-SubCell"/>
</dbReference>
<dbReference type="Gene3D" id="1.20.190.50">
    <property type="match status" value="1"/>
</dbReference>
<dbReference type="Proteomes" id="UP000015453">
    <property type="component" value="Unassembled WGS sequence"/>
</dbReference>
<evidence type="ECO:0000256" key="3">
    <source>
        <dbReference type="ARBA" id="ARBA00022927"/>
    </source>
</evidence>
<dbReference type="GO" id="GO:0017056">
    <property type="term" value="F:structural constituent of nuclear pore"/>
    <property type="evidence" value="ECO:0007669"/>
    <property type="project" value="UniProtKB-UniRule"/>
</dbReference>
<dbReference type="InterPro" id="IPR007252">
    <property type="entry name" value="Nup84/Nup107"/>
</dbReference>
<evidence type="ECO:0000313" key="9">
    <source>
        <dbReference type="Proteomes" id="UP000015453"/>
    </source>
</evidence>
<organism evidence="8 9">
    <name type="scientific">Genlisea aurea</name>
    <dbReference type="NCBI Taxonomy" id="192259"/>
    <lineage>
        <taxon>Eukaryota</taxon>
        <taxon>Viridiplantae</taxon>
        <taxon>Streptophyta</taxon>
        <taxon>Embryophyta</taxon>
        <taxon>Tracheophyta</taxon>
        <taxon>Spermatophyta</taxon>
        <taxon>Magnoliopsida</taxon>
        <taxon>eudicotyledons</taxon>
        <taxon>Gunneridae</taxon>
        <taxon>Pentapetalae</taxon>
        <taxon>asterids</taxon>
        <taxon>lamiids</taxon>
        <taxon>Lamiales</taxon>
        <taxon>Lentibulariaceae</taxon>
        <taxon>Genlisea</taxon>
    </lineage>
</organism>
<proteinExistence type="inferred from homology"/>
<dbReference type="GO" id="GO:0006406">
    <property type="term" value="P:mRNA export from nucleus"/>
    <property type="evidence" value="ECO:0007669"/>
    <property type="project" value="TreeGrafter"/>
</dbReference>
<comment type="subunit">
    <text evidence="7">Part of the nuclear pore complex (NPC).</text>
</comment>
<evidence type="ECO:0000256" key="4">
    <source>
        <dbReference type="ARBA" id="ARBA00023010"/>
    </source>
</evidence>
<sequence>IAEQDGGKYESAVYGVQCGNLKRVLPVCIDWESACWAMAKSWLSVQVDIQVIRLRPGQMDELKIFEDAMSGSPGERELTVKRSDGFAGWPIHVLNQQPRNLSSLLQKLHSSSTVHESVIRACKEQHRQIEMNLISGDIPHLLDLIFTWISPSENEESVLRPHGDPHMMRYGAHLVLVLRYLLVDQMQDTFREKIMTLGDLIIQMYAMFLFTTQHEELVGIYASQLARHRCVNLFVHMMELRLNSSVHVRYKVFLSAIEYLPFSSEEDEIKGNFEEIIDSVLLRSREINIQKHDNSTHVSEQHQSQSLQKAMVIQWLCFTPPSTVRNAISVARKLTFRALRHSNLLLREFALISMRRVPEIPAGAHEVLSFLAEPLNQQIETLPVEDDHVSENLREFQDWREYYSCDANYRNWLKTAVENVEVPTQDLSTEEKQQEVTAAQEAFSSALNLIQRQDHPWLVPSQDHLHESAEPIYLELHAIVVLCMPSGEVMLPDATLRATLASALYSSVSEEEVSSRELMVNASISSRDESCVEIALRCLAVVGDGIGSNDLNDGGILASIMSAGIKGELPHFHAGVTTEICFLDAWYSCADGSLEGQATYVTRGLCRKCCIPEMVLRCMQVAILLIKSGHPPNAHRELIELVGSSETGLLHLFSQPQLQ</sequence>